<dbReference type="InterPro" id="IPR013780">
    <property type="entry name" value="Glyco_hydro_b"/>
</dbReference>
<evidence type="ECO:0000256" key="10">
    <source>
        <dbReference type="RuleBase" id="RU361168"/>
    </source>
</evidence>
<dbReference type="GO" id="GO:0005764">
    <property type="term" value="C:lysosome"/>
    <property type="evidence" value="ECO:0007669"/>
    <property type="project" value="UniProtKB-SubCell"/>
</dbReference>
<dbReference type="EC" id="3.2.1.-" evidence="10"/>
<dbReference type="AlphaFoldDB" id="A0A8S3YYV0"/>
<reference evidence="13" key="1">
    <citation type="submission" date="2021-04" db="EMBL/GenBank/DDBJ databases">
        <authorList>
            <consortium name="Molecular Ecology Group"/>
        </authorList>
    </citation>
    <scope>NUCLEOTIDE SEQUENCE</scope>
</reference>
<evidence type="ECO:0000256" key="5">
    <source>
        <dbReference type="ARBA" id="ARBA00023098"/>
    </source>
</evidence>
<protein>
    <recommendedName>
        <fullName evidence="10">Alpha-galactosidase</fullName>
        <ecNumber evidence="10">3.2.1.-</ecNumber>
    </recommendedName>
</protein>
<dbReference type="CDD" id="cd14792">
    <property type="entry name" value="GH27"/>
    <property type="match status" value="1"/>
</dbReference>
<dbReference type="Proteomes" id="UP000678393">
    <property type="component" value="Unassembled WGS sequence"/>
</dbReference>
<dbReference type="Pfam" id="PF17450">
    <property type="entry name" value="Melibiase_2_C"/>
    <property type="match status" value="1"/>
</dbReference>
<dbReference type="EMBL" id="CAJHNH020001183">
    <property type="protein sequence ID" value="CAG5121899.1"/>
    <property type="molecule type" value="Genomic_DNA"/>
</dbReference>
<dbReference type="PROSITE" id="PS00512">
    <property type="entry name" value="ALPHA_GALACTOSIDASE"/>
    <property type="match status" value="1"/>
</dbReference>
<keyword evidence="4 10" id="KW-0378">Hydrolase</keyword>
<evidence type="ECO:0000256" key="11">
    <source>
        <dbReference type="SAM" id="SignalP"/>
    </source>
</evidence>
<evidence type="ECO:0000256" key="1">
    <source>
        <dbReference type="ARBA" id="ARBA00004371"/>
    </source>
</evidence>
<evidence type="ECO:0000313" key="14">
    <source>
        <dbReference type="Proteomes" id="UP000678393"/>
    </source>
</evidence>
<evidence type="ECO:0000256" key="9">
    <source>
        <dbReference type="ARBA" id="ARBA00023295"/>
    </source>
</evidence>
<keyword evidence="6 10" id="KW-1015">Disulfide bond</keyword>
<evidence type="ECO:0000313" key="13">
    <source>
        <dbReference type="EMBL" id="CAG5121899.1"/>
    </source>
</evidence>
<gene>
    <name evidence="13" type="ORF">CUNI_LOCUS7457</name>
</gene>
<accession>A0A8S3YYV0</accession>
<dbReference type="GO" id="GO:0009311">
    <property type="term" value="P:oligosaccharide metabolic process"/>
    <property type="evidence" value="ECO:0007669"/>
    <property type="project" value="TreeGrafter"/>
</dbReference>
<comment type="caution">
    <text evidence="13">The sequence shown here is derived from an EMBL/GenBank/DDBJ whole genome shotgun (WGS) entry which is preliminary data.</text>
</comment>
<dbReference type="InterPro" id="IPR002241">
    <property type="entry name" value="Glyco_hydro_27"/>
</dbReference>
<comment type="subcellular location">
    <subcellularLocation>
        <location evidence="1">Lysosome</location>
    </subcellularLocation>
</comment>
<keyword evidence="9 10" id="KW-0326">Glycosidase</keyword>
<keyword evidence="7" id="KW-0325">Glycoprotein</keyword>
<feature type="signal peptide" evidence="11">
    <location>
        <begin position="1"/>
        <end position="18"/>
    </location>
</feature>
<dbReference type="Pfam" id="PF16499">
    <property type="entry name" value="Melibiase_2"/>
    <property type="match status" value="1"/>
</dbReference>
<name>A0A8S3YYV0_9EUPU</name>
<evidence type="ECO:0000256" key="3">
    <source>
        <dbReference type="ARBA" id="ARBA00011738"/>
    </source>
</evidence>
<organism evidence="13 14">
    <name type="scientific">Candidula unifasciata</name>
    <dbReference type="NCBI Taxonomy" id="100452"/>
    <lineage>
        <taxon>Eukaryota</taxon>
        <taxon>Metazoa</taxon>
        <taxon>Spiralia</taxon>
        <taxon>Lophotrochozoa</taxon>
        <taxon>Mollusca</taxon>
        <taxon>Gastropoda</taxon>
        <taxon>Heterobranchia</taxon>
        <taxon>Euthyneura</taxon>
        <taxon>Panpulmonata</taxon>
        <taxon>Eupulmonata</taxon>
        <taxon>Stylommatophora</taxon>
        <taxon>Helicina</taxon>
        <taxon>Helicoidea</taxon>
        <taxon>Geomitridae</taxon>
        <taxon>Candidula</taxon>
    </lineage>
</organism>
<dbReference type="OrthoDB" id="5795902at2759"/>
<evidence type="ECO:0000259" key="12">
    <source>
        <dbReference type="Pfam" id="PF17450"/>
    </source>
</evidence>
<dbReference type="SUPFAM" id="SSF51445">
    <property type="entry name" value="(Trans)glycosidases"/>
    <property type="match status" value="1"/>
</dbReference>
<dbReference type="InterPro" id="IPR013785">
    <property type="entry name" value="Aldolase_TIM"/>
</dbReference>
<dbReference type="InterPro" id="IPR017853">
    <property type="entry name" value="GH"/>
</dbReference>
<dbReference type="InterPro" id="IPR035373">
    <property type="entry name" value="Melibiase/NAGA_C"/>
</dbReference>
<dbReference type="SUPFAM" id="SSF51011">
    <property type="entry name" value="Glycosyl hydrolase domain"/>
    <property type="match status" value="1"/>
</dbReference>
<dbReference type="FunFam" id="3.20.20.70:FF:000197">
    <property type="entry name" value="Alpha-galactosidase"/>
    <property type="match status" value="1"/>
</dbReference>
<dbReference type="PANTHER" id="PTHR11452:SF83">
    <property type="entry name" value="ALPHA-GALACTOSIDASE"/>
    <property type="match status" value="1"/>
</dbReference>
<dbReference type="PRINTS" id="PR00740">
    <property type="entry name" value="GLHYDRLASE27"/>
</dbReference>
<feature type="chain" id="PRO_5035735438" description="Alpha-galactosidase" evidence="11">
    <location>
        <begin position="19"/>
        <end position="389"/>
    </location>
</feature>
<evidence type="ECO:0000256" key="8">
    <source>
        <dbReference type="ARBA" id="ARBA00023228"/>
    </source>
</evidence>
<feature type="domain" description="Alpha galactosidase A C-terminal" evidence="12">
    <location>
        <begin position="305"/>
        <end position="373"/>
    </location>
</feature>
<keyword evidence="14" id="KW-1185">Reference proteome</keyword>
<dbReference type="GO" id="GO:0004557">
    <property type="term" value="F:alpha-galactosidase activity"/>
    <property type="evidence" value="ECO:0007669"/>
    <property type="project" value="TreeGrafter"/>
</dbReference>
<keyword evidence="11" id="KW-0732">Signal</keyword>
<dbReference type="GO" id="GO:0016139">
    <property type="term" value="P:glycoside catabolic process"/>
    <property type="evidence" value="ECO:0007669"/>
    <property type="project" value="TreeGrafter"/>
</dbReference>
<comment type="similarity">
    <text evidence="2 10">Belongs to the glycosyl hydrolase 27 family.</text>
</comment>
<evidence type="ECO:0000256" key="7">
    <source>
        <dbReference type="ARBA" id="ARBA00023180"/>
    </source>
</evidence>
<evidence type="ECO:0000256" key="4">
    <source>
        <dbReference type="ARBA" id="ARBA00022801"/>
    </source>
</evidence>
<evidence type="ECO:0000256" key="2">
    <source>
        <dbReference type="ARBA" id="ARBA00009743"/>
    </source>
</evidence>
<comment type="subunit">
    <text evidence="3 10">Homodimer.</text>
</comment>
<evidence type="ECO:0000256" key="6">
    <source>
        <dbReference type="ARBA" id="ARBA00023157"/>
    </source>
</evidence>
<proteinExistence type="inferred from homology"/>
<sequence length="389" mass="43200">MGITLFVCVVALVAQAVALDNGLARTPPMGWLSWQRFHCDRDCETDPQNCISENLYMTMADAMAANGYRDAGYQYVNIDDCWSAMERDPVTNRLVADPVRFPHGIKALADYIHGKGLKLGIYGDMGNKTCAGYPGSQFTLQLDAQTFAEWEVDSFKMDGCNSDPKLFDSLFPQMSVFLNQTGRPILFSCEWPMYQHRAGINPNYNLIAKYCNIWRNYNDISDTWVSVLNIIEFYGDNKGNFAQVSGPGAFNDPDQIVVGDPGLSASQQQVQMAMWAIFAAPLLVSSDLRDIDPVSRDLILNKGEVNFEVWVRRVLPQGSYAVAVLSLRGGGNKFPVSFSLSKLVPDARGKYTVTEVFTGTAVGTYSYNDTITAWVDVSSVVFRKYTSLS</sequence>
<dbReference type="PANTHER" id="PTHR11452">
    <property type="entry name" value="ALPHA-GALACTOSIDASE/ALPHA-N-ACETYLGALACTOSAMINIDASE"/>
    <property type="match status" value="1"/>
</dbReference>
<dbReference type="GO" id="GO:0006629">
    <property type="term" value="P:lipid metabolic process"/>
    <property type="evidence" value="ECO:0007669"/>
    <property type="project" value="UniProtKB-KW"/>
</dbReference>
<keyword evidence="5" id="KW-0443">Lipid metabolism</keyword>
<dbReference type="Gene3D" id="2.60.40.1180">
    <property type="entry name" value="Golgi alpha-mannosidase II"/>
    <property type="match status" value="1"/>
</dbReference>
<dbReference type="InterPro" id="IPR000111">
    <property type="entry name" value="Glyco_hydro_27/36_CS"/>
</dbReference>
<dbReference type="Gene3D" id="3.20.20.70">
    <property type="entry name" value="Aldolase class I"/>
    <property type="match status" value="1"/>
</dbReference>
<keyword evidence="8" id="KW-0458">Lysosome</keyword>